<reference evidence="4" key="1">
    <citation type="submission" date="2016-11" db="EMBL/GenBank/DDBJ databases">
        <authorList>
            <person name="Varghese N."/>
            <person name="Submissions S."/>
        </authorList>
    </citation>
    <scope>NUCLEOTIDE SEQUENCE [LARGE SCALE GENOMIC DNA]</scope>
    <source>
        <strain evidence="4">DSM 28223</strain>
    </source>
</reference>
<evidence type="ECO:0000313" key="4">
    <source>
        <dbReference type="Proteomes" id="UP000184211"/>
    </source>
</evidence>
<dbReference type="PROSITE" id="PS50930">
    <property type="entry name" value="HTH_LYTTR"/>
    <property type="match status" value="1"/>
</dbReference>
<evidence type="ECO:0000313" key="3">
    <source>
        <dbReference type="EMBL" id="SHG51059.1"/>
    </source>
</evidence>
<dbReference type="AlphaFoldDB" id="A0A1M5KEZ6"/>
<keyword evidence="1" id="KW-1133">Transmembrane helix</keyword>
<dbReference type="SUPFAM" id="SSF103473">
    <property type="entry name" value="MFS general substrate transporter"/>
    <property type="match status" value="1"/>
</dbReference>
<keyword evidence="4" id="KW-1185">Reference proteome</keyword>
<dbReference type="Pfam" id="PF04397">
    <property type="entry name" value="LytTR"/>
    <property type="match status" value="1"/>
</dbReference>
<keyword evidence="1" id="KW-0472">Membrane</keyword>
<organism evidence="3 4">
    <name type="scientific">Cognatishimia maritima</name>
    <dbReference type="NCBI Taxonomy" id="870908"/>
    <lineage>
        <taxon>Bacteria</taxon>
        <taxon>Pseudomonadati</taxon>
        <taxon>Pseudomonadota</taxon>
        <taxon>Alphaproteobacteria</taxon>
        <taxon>Rhodobacterales</taxon>
        <taxon>Paracoccaceae</taxon>
        <taxon>Cognatishimia</taxon>
    </lineage>
</organism>
<sequence>MRKDRTTRHMTETVKDTFKTLFSKLTLTIWCIATAGSTLAGPFGTFATMSLAERFFYWTTITTTSIILGYVAQALCRIVIGDRHDLQGKFIFGIVGTVLIATDVYLLARLFHPERPEAVTFANLLVWVGFVFFAVIAARAMLSEAISSSVQSEIEEQAPQVPSPAEQPMVPRLISRLPDGHHHEVLRLSANDHFVHVMADTGEHVLRMRMRDAVAEMDDVAGAMVHRSHWVACAAMQGLRTEGSKAFVVLKNGDHVPVSRNYRSTLEDMNLSPVSDAEAQPCAVSGR</sequence>
<feature type="transmembrane region" description="Helical" evidence="1">
    <location>
        <begin position="21"/>
        <end position="43"/>
    </location>
</feature>
<keyword evidence="1" id="KW-0812">Transmembrane</keyword>
<feature type="transmembrane region" description="Helical" evidence="1">
    <location>
        <begin position="55"/>
        <end position="78"/>
    </location>
</feature>
<proteinExistence type="predicted"/>
<protein>
    <submittedName>
        <fullName evidence="3">Transcriptional regulator, LytTR family</fullName>
    </submittedName>
</protein>
<feature type="transmembrane region" description="Helical" evidence="1">
    <location>
        <begin position="120"/>
        <end position="142"/>
    </location>
</feature>
<feature type="transmembrane region" description="Helical" evidence="1">
    <location>
        <begin position="90"/>
        <end position="108"/>
    </location>
</feature>
<evidence type="ECO:0000256" key="1">
    <source>
        <dbReference type="SAM" id="Phobius"/>
    </source>
</evidence>
<name>A0A1M5KEZ6_9RHOB</name>
<dbReference type="SMART" id="SM00850">
    <property type="entry name" value="LytTR"/>
    <property type="match status" value="1"/>
</dbReference>
<evidence type="ECO:0000259" key="2">
    <source>
        <dbReference type="PROSITE" id="PS50930"/>
    </source>
</evidence>
<dbReference type="Proteomes" id="UP000184211">
    <property type="component" value="Unassembled WGS sequence"/>
</dbReference>
<accession>A0A1M5KEZ6</accession>
<dbReference type="EMBL" id="FQWM01000001">
    <property type="protein sequence ID" value="SHG51059.1"/>
    <property type="molecule type" value="Genomic_DNA"/>
</dbReference>
<dbReference type="GO" id="GO:0003677">
    <property type="term" value="F:DNA binding"/>
    <property type="evidence" value="ECO:0007669"/>
    <property type="project" value="InterPro"/>
</dbReference>
<gene>
    <name evidence="3" type="ORF">SAMN04488044_0944</name>
</gene>
<dbReference type="STRING" id="870908.SAMN04488044_0944"/>
<dbReference type="InterPro" id="IPR007492">
    <property type="entry name" value="LytTR_DNA-bd_dom"/>
</dbReference>
<dbReference type="InterPro" id="IPR036259">
    <property type="entry name" value="MFS_trans_sf"/>
</dbReference>
<feature type="domain" description="HTH LytTR-type" evidence="2">
    <location>
        <begin position="183"/>
        <end position="271"/>
    </location>
</feature>
<dbReference type="Gene3D" id="2.40.50.1020">
    <property type="entry name" value="LytTr DNA-binding domain"/>
    <property type="match status" value="1"/>
</dbReference>